<name>A0A168BRG1_9EURO</name>
<dbReference type="PRINTS" id="PR00869">
    <property type="entry name" value="DNAPOLX"/>
</dbReference>
<proteinExistence type="inferred from homology"/>
<dbReference type="InterPro" id="IPR029398">
    <property type="entry name" value="PolB_thumb"/>
</dbReference>
<dbReference type="SUPFAM" id="SSF47802">
    <property type="entry name" value="DNA polymerase beta, N-terminal domain-like"/>
    <property type="match status" value="1"/>
</dbReference>
<feature type="compositionally biased region" description="Polar residues" evidence="7">
    <location>
        <begin position="174"/>
        <end position="183"/>
    </location>
</feature>
<gene>
    <name evidence="9" type="ORF">AAP_01317</name>
</gene>
<evidence type="ECO:0000256" key="6">
    <source>
        <dbReference type="ARBA" id="ARBA00023242"/>
    </source>
</evidence>
<protein>
    <submittedName>
        <fullName evidence="9">DNA-directed DNA polymerase X</fullName>
    </submittedName>
</protein>
<dbReference type="InterPro" id="IPR036420">
    <property type="entry name" value="BRCT_dom_sf"/>
</dbReference>
<evidence type="ECO:0000259" key="8">
    <source>
        <dbReference type="PROSITE" id="PS50172"/>
    </source>
</evidence>
<dbReference type="Gene3D" id="1.10.150.20">
    <property type="entry name" value="5' to 3' exonuclease, C-terminal subdomain"/>
    <property type="match status" value="1"/>
</dbReference>
<comment type="caution">
    <text evidence="9">The sequence shown here is derived from an EMBL/GenBank/DDBJ whole genome shotgun (WGS) entry which is preliminary data.</text>
</comment>
<feature type="domain" description="BRCT" evidence="8">
    <location>
        <begin position="111"/>
        <end position="136"/>
    </location>
</feature>
<dbReference type="PROSITE" id="PS50172">
    <property type="entry name" value="BRCT"/>
    <property type="match status" value="1"/>
</dbReference>
<dbReference type="VEuPathDB" id="FungiDB:AAP_01317"/>
<dbReference type="GO" id="GO:0005634">
    <property type="term" value="C:nucleus"/>
    <property type="evidence" value="ECO:0007669"/>
    <property type="project" value="UniProtKB-SubCell"/>
</dbReference>
<dbReference type="OrthoDB" id="205514at2759"/>
<dbReference type="FunFam" id="1.10.150.20:FF:000010">
    <property type="entry name" value="DNA polymerase lambda"/>
    <property type="match status" value="1"/>
</dbReference>
<organism evidence="9 10">
    <name type="scientific">Ascosphaera apis ARSEF 7405</name>
    <dbReference type="NCBI Taxonomy" id="392613"/>
    <lineage>
        <taxon>Eukaryota</taxon>
        <taxon>Fungi</taxon>
        <taxon>Dikarya</taxon>
        <taxon>Ascomycota</taxon>
        <taxon>Pezizomycotina</taxon>
        <taxon>Eurotiomycetes</taxon>
        <taxon>Eurotiomycetidae</taxon>
        <taxon>Onygenales</taxon>
        <taxon>Ascosphaeraceae</taxon>
        <taxon>Ascosphaera</taxon>
    </lineage>
</organism>
<evidence type="ECO:0000256" key="3">
    <source>
        <dbReference type="ARBA" id="ARBA00022679"/>
    </source>
</evidence>
<dbReference type="PANTHER" id="PTHR11276:SF29">
    <property type="entry name" value="DNA POLYMERASE TYPE-X FAMILY PROTEIN POL4"/>
    <property type="match status" value="1"/>
</dbReference>
<feature type="compositionally biased region" description="Basic residues" evidence="7">
    <location>
        <begin position="563"/>
        <end position="583"/>
    </location>
</feature>
<feature type="compositionally biased region" description="Polar residues" evidence="7">
    <location>
        <begin position="202"/>
        <end position="211"/>
    </location>
</feature>
<dbReference type="CDD" id="cd00141">
    <property type="entry name" value="NT_POLXc"/>
    <property type="match status" value="1"/>
</dbReference>
<keyword evidence="4" id="KW-0548">Nucleotidyltransferase</keyword>
<dbReference type="Pfam" id="PF14716">
    <property type="entry name" value="HHH_8"/>
    <property type="match status" value="1"/>
</dbReference>
<dbReference type="GO" id="GO:0003677">
    <property type="term" value="F:DNA binding"/>
    <property type="evidence" value="ECO:0007669"/>
    <property type="project" value="InterPro"/>
</dbReference>
<comment type="subcellular location">
    <subcellularLocation>
        <location evidence="1">Nucleus</location>
    </subcellularLocation>
</comment>
<dbReference type="InterPro" id="IPR001357">
    <property type="entry name" value="BRCT_dom"/>
</dbReference>
<sequence length="687" mass="77145">MSVDKSLLSERIQLPATPPIFVLPLNLTLDELHAIEESIVDCGATLTYDVKEAGLVVGKITQKKRAAFELRTRGQWTEEATEKELMQFDKTHETSDSPPSIADFNLSEKMVKVVKLAWFLDSLKAKKLLPLKQYVVYIGRRVDERATPTSIPSSPQPKTVSGILERAKADMAASSRSQGSPFGTPQAMRWRSRALHTKDSATKGSSHSRSTSAERNKAADKLTLMRQTTSEKEAAEDMPPAPDWVKNNIAYACQRSAYLHCPNEEFIEQLIKIRKIRELTLDEIGVRAYSTAIAAIAAYDHPLRSAKEVLRLPGCQNKVANLFTEWKRSPNGTLEAAEALDKDPELRTLALFNDIWGVGPRAARDFYHRRGWRDLDDVIEHGWSSLTRVQQIGVKYFDELLVPIPRAEVEAIEEVIIRNARKARPDADKDGHGIESVVVGGYRRGKEMSGDVDIILSHRDPNVTKNLAYDVVANLEEEGYITHTLVLNLTNSDRDQHPAPVKPSGEGAKFDTLDKALVVWQDPDFEGKLPVSSPEASEGDVTEEEGEAEVELGDLEDIGGRTLRQKRKRKAPKGEHQKRKTVKQNRVAASHAHNTNPHRRVDIIISPWRTVGASIVGWTGDKTFERDLRRFAKAEKNWKFDSTGVRDRATGDIIDLEDGGETWRERERMVLDGIGVKWRPPEERCSR</sequence>
<dbReference type="InterPro" id="IPR027421">
    <property type="entry name" value="DNA_pol_lamdba_lyase_dom_sf"/>
</dbReference>
<dbReference type="Pfam" id="PF10391">
    <property type="entry name" value="DNA_pol_lambd_f"/>
    <property type="match status" value="1"/>
</dbReference>
<dbReference type="InterPro" id="IPR028207">
    <property type="entry name" value="DNA_pol_B_palm_palm"/>
</dbReference>
<evidence type="ECO:0000256" key="5">
    <source>
        <dbReference type="ARBA" id="ARBA00022723"/>
    </source>
</evidence>
<dbReference type="GO" id="GO:0003887">
    <property type="term" value="F:DNA-directed DNA polymerase activity"/>
    <property type="evidence" value="ECO:0007669"/>
    <property type="project" value="UniProtKB-KW"/>
</dbReference>
<dbReference type="FunFam" id="1.10.150.110:FF:000005">
    <property type="entry name" value="DNA polymerase POL4"/>
    <property type="match status" value="1"/>
</dbReference>
<evidence type="ECO:0000313" key="9">
    <source>
        <dbReference type="EMBL" id="KZZ95641.1"/>
    </source>
</evidence>
<dbReference type="InterPro" id="IPR002054">
    <property type="entry name" value="DNA-dir_DNA_pol_X"/>
</dbReference>
<evidence type="ECO:0000313" key="10">
    <source>
        <dbReference type="Proteomes" id="UP000242877"/>
    </source>
</evidence>
<dbReference type="InterPro" id="IPR043519">
    <property type="entry name" value="NT_sf"/>
</dbReference>
<dbReference type="Gene3D" id="3.30.460.10">
    <property type="entry name" value="Beta Polymerase, domain 2"/>
    <property type="match status" value="1"/>
</dbReference>
<dbReference type="Gene3D" id="1.10.150.110">
    <property type="entry name" value="DNA polymerase beta, N-terminal domain-like"/>
    <property type="match status" value="1"/>
</dbReference>
<dbReference type="SUPFAM" id="SSF81301">
    <property type="entry name" value="Nucleotidyltransferase"/>
    <property type="match status" value="1"/>
</dbReference>
<keyword evidence="9" id="KW-0239">DNA-directed DNA polymerase</keyword>
<keyword evidence="5" id="KW-0479">Metal-binding</keyword>
<dbReference type="EMBL" id="AZGZ01000004">
    <property type="protein sequence ID" value="KZZ95641.1"/>
    <property type="molecule type" value="Genomic_DNA"/>
</dbReference>
<feature type="region of interest" description="Disordered" evidence="7">
    <location>
        <begin position="525"/>
        <end position="593"/>
    </location>
</feature>
<dbReference type="FunFam" id="3.30.210.10:FF:000005">
    <property type="entry name" value="DNA polymerase IV"/>
    <property type="match status" value="1"/>
</dbReference>
<dbReference type="InterPro" id="IPR022312">
    <property type="entry name" value="DNA_pol_X"/>
</dbReference>
<dbReference type="Pfam" id="PF14791">
    <property type="entry name" value="DNA_pol_B_thumb"/>
    <property type="match status" value="1"/>
</dbReference>
<evidence type="ECO:0000256" key="4">
    <source>
        <dbReference type="ARBA" id="ARBA00022695"/>
    </source>
</evidence>
<dbReference type="SUPFAM" id="SSF52113">
    <property type="entry name" value="BRCT domain"/>
    <property type="match status" value="1"/>
</dbReference>
<dbReference type="PANTHER" id="PTHR11276">
    <property type="entry name" value="DNA POLYMERASE TYPE-X FAMILY MEMBER"/>
    <property type="match status" value="1"/>
</dbReference>
<evidence type="ECO:0000256" key="1">
    <source>
        <dbReference type="ARBA" id="ARBA00004123"/>
    </source>
</evidence>
<dbReference type="Gene3D" id="3.30.210.10">
    <property type="entry name" value="DNA polymerase, thumb domain"/>
    <property type="match status" value="1"/>
</dbReference>
<dbReference type="SMART" id="SM00483">
    <property type="entry name" value="POLXc"/>
    <property type="match status" value="1"/>
</dbReference>
<feature type="region of interest" description="Disordered" evidence="7">
    <location>
        <begin position="169"/>
        <end position="222"/>
    </location>
</feature>
<dbReference type="InterPro" id="IPR010996">
    <property type="entry name" value="HHH_MUS81"/>
</dbReference>
<keyword evidence="3" id="KW-0808">Transferase</keyword>
<keyword evidence="10" id="KW-1185">Reference proteome</keyword>
<dbReference type="GO" id="GO:0006303">
    <property type="term" value="P:double-strand break repair via nonhomologous end joining"/>
    <property type="evidence" value="ECO:0007669"/>
    <property type="project" value="TreeGrafter"/>
</dbReference>
<reference evidence="9 10" key="1">
    <citation type="journal article" date="2016" name="Genome Biol. Evol.">
        <title>Divergent and convergent evolution of fungal pathogenicity.</title>
        <authorList>
            <person name="Shang Y."/>
            <person name="Xiao G."/>
            <person name="Zheng P."/>
            <person name="Cen K."/>
            <person name="Zhan S."/>
            <person name="Wang C."/>
        </authorList>
    </citation>
    <scope>NUCLEOTIDE SEQUENCE [LARGE SCALE GENOMIC DNA]</scope>
    <source>
        <strain evidence="9 10">ARSEF 7405</strain>
    </source>
</reference>
<dbReference type="SUPFAM" id="SSF81585">
    <property type="entry name" value="PsbU/PolX domain-like"/>
    <property type="match status" value="1"/>
</dbReference>
<dbReference type="InterPro" id="IPR018944">
    <property type="entry name" value="DNA_pol_lambd_fingers_domain"/>
</dbReference>
<dbReference type="Gene3D" id="3.40.50.10190">
    <property type="entry name" value="BRCT domain"/>
    <property type="match status" value="1"/>
</dbReference>
<evidence type="ECO:0000256" key="7">
    <source>
        <dbReference type="SAM" id="MobiDB-lite"/>
    </source>
</evidence>
<dbReference type="Proteomes" id="UP000242877">
    <property type="component" value="Unassembled WGS sequence"/>
</dbReference>
<evidence type="ECO:0000256" key="2">
    <source>
        <dbReference type="ARBA" id="ARBA00008323"/>
    </source>
</evidence>
<feature type="compositionally biased region" description="Acidic residues" evidence="7">
    <location>
        <begin position="537"/>
        <end position="557"/>
    </location>
</feature>
<comment type="similarity">
    <text evidence="2">Belongs to the DNA polymerase type-X family.</text>
</comment>
<dbReference type="Pfam" id="PF14792">
    <property type="entry name" value="DNA_pol_B_palm"/>
    <property type="match status" value="1"/>
</dbReference>
<keyword evidence="6" id="KW-0539">Nucleus</keyword>
<dbReference type="GO" id="GO:0046872">
    <property type="term" value="F:metal ion binding"/>
    <property type="evidence" value="ECO:0007669"/>
    <property type="project" value="UniProtKB-KW"/>
</dbReference>
<accession>A0A168BRG1</accession>
<dbReference type="InterPro" id="IPR037160">
    <property type="entry name" value="DNA_Pol_thumb_sf"/>
</dbReference>
<dbReference type="AlphaFoldDB" id="A0A168BRG1"/>